<dbReference type="EMBL" id="CP022417">
    <property type="protein sequence ID" value="ASM74909.1"/>
    <property type="molecule type" value="Genomic_DNA"/>
</dbReference>
<name>A0A221K7F7_9RHOB</name>
<evidence type="ECO:0000313" key="2">
    <source>
        <dbReference type="EMBL" id="ASM74909.1"/>
    </source>
</evidence>
<feature type="domain" description="VOC" evidence="1">
    <location>
        <begin position="7"/>
        <end position="146"/>
    </location>
</feature>
<keyword evidence="2" id="KW-0614">Plasmid</keyword>
<dbReference type="Proteomes" id="UP000199754">
    <property type="component" value="Plasmid pSMR1-2"/>
</dbReference>
<dbReference type="PROSITE" id="PS51819">
    <property type="entry name" value="VOC"/>
    <property type="match status" value="1"/>
</dbReference>
<dbReference type="SUPFAM" id="SSF54593">
    <property type="entry name" value="Glyoxalase/Bleomycin resistance protein/Dihydroxybiphenyl dioxygenase"/>
    <property type="match status" value="1"/>
</dbReference>
<keyword evidence="2" id="KW-0223">Dioxygenase</keyword>
<keyword evidence="2" id="KW-0560">Oxidoreductase</keyword>
<dbReference type="Gene3D" id="3.10.180.10">
    <property type="entry name" value="2,3-Dihydroxybiphenyl 1,2-Dioxygenase, domain 1"/>
    <property type="match status" value="1"/>
</dbReference>
<reference evidence="2 3" key="1">
    <citation type="submission" date="2017-07" db="EMBL/GenBank/DDBJ databases">
        <title>Genome Sequence of Sulfitobacter pseudonitzschiae Strain SMR1 Isolated from a culture of the Diatom Skeletonema marinoi.</title>
        <authorList>
            <person name="Topel M."/>
            <person name="Pinder M.I.M."/>
            <person name="Johansson O.N."/>
            <person name="Kourtchenko O."/>
            <person name="Godhe A."/>
            <person name="Clarke A.K."/>
        </authorList>
    </citation>
    <scope>NUCLEOTIDE SEQUENCE [LARGE SCALE GENOMIC DNA]</scope>
    <source>
        <strain evidence="2 3">SMR1</strain>
        <plasmid evidence="2 3">pSMR1-2</plasmid>
    </source>
</reference>
<evidence type="ECO:0000313" key="3">
    <source>
        <dbReference type="Proteomes" id="UP000199754"/>
    </source>
</evidence>
<dbReference type="GO" id="GO:0051213">
    <property type="term" value="F:dioxygenase activity"/>
    <property type="evidence" value="ECO:0007669"/>
    <property type="project" value="UniProtKB-KW"/>
</dbReference>
<dbReference type="InterPro" id="IPR029068">
    <property type="entry name" value="Glyas_Bleomycin-R_OHBP_Dase"/>
</dbReference>
<dbReference type="AlphaFoldDB" id="A0A221K7F7"/>
<accession>A0A221K7F7</accession>
<dbReference type="RefSeq" id="WP_089422913.1">
    <property type="nucleotide sequence ID" value="NZ_CP022417.1"/>
</dbReference>
<evidence type="ECO:0000259" key="1">
    <source>
        <dbReference type="PROSITE" id="PS51819"/>
    </source>
</evidence>
<keyword evidence="3" id="KW-1185">Reference proteome</keyword>
<dbReference type="Pfam" id="PF13669">
    <property type="entry name" value="Glyoxalase_4"/>
    <property type="match status" value="1"/>
</dbReference>
<geneLocation type="plasmid" evidence="2 3">
    <name>pSMR1-2</name>
</geneLocation>
<dbReference type="OrthoDB" id="9792173at2"/>
<dbReference type="KEGG" id="spse:SULPSESMR1_03990"/>
<gene>
    <name evidence="2" type="ORF">SULPSESMR1_03990</name>
</gene>
<sequence>MSNLLGPIRQLGYVVDDIEAGMKHWSEVMGVGPWFYNPRVPIQDYTYDGERYEPHNSVALANSGDMQVELIQIRNDVPSMYRDFREKGLRGLQHVAFWTTDYDADLAKMLARDFTVKMSGCVGKNGRFAYFSEQDHPGTCIELSEVLGPKGKMFDLIRDSSVDWDGTDPIRPFPDLSAL</sequence>
<proteinExistence type="predicted"/>
<protein>
    <submittedName>
        <fullName evidence="2">Glyoxalase/bleomycin resistance protein/Dioxygenase superfamily protein</fullName>
    </submittedName>
</protein>
<organism evidence="2 3">
    <name type="scientific">Pseudosulfitobacter pseudonitzschiae</name>
    <dbReference type="NCBI Taxonomy" id="1402135"/>
    <lineage>
        <taxon>Bacteria</taxon>
        <taxon>Pseudomonadati</taxon>
        <taxon>Pseudomonadota</taxon>
        <taxon>Alphaproteobacteria</taxon>
        <taxon>Rhodobacterales</taxon>
        <taxon>Roseobacteraceae</taxon>
        <taxon>Pseudosulfitobacter</taxon>
    </lineage>
</organism>
<dbReference type="InterPro" id="IPR037523">
    <property type="entry name" value="VOC_core"/>
</dbReference>